<evidence type="ECO:0000313" key="3">
    <source>
        <dbReference type="Proteomes" id="UP000268048"/>
    </source>
</evidence>
<feature type="compositionally biased region" description="Low complexity" evidence="1">
    <location>
        <begin position="92"/>
        <end position="103"/>
    </location>
</feature>
<evidence type="ECO:0000313" key="2">
    <source>
        <dbReference type="EMBL" id="AZE48120.1"/>
    </source>
</evidence>
<protein>
    <submittedName>
        <fullName evidence="2">Uncharacterized protein</fullName>
    </submittedName>
</protein>
<feature type="compositionally biased region" description="Polar residues" evidence="1">
    <location>
        <begin position="16"/>
        <end position="35"/>
    </location>
</feature>
<evidence type="ECO:0000256" key="1">
    <source>
        <dbReference type="SAM" id="MobiDB-lite"/>
    </source>
</evidence>
<dbReference type="EMBL" id="CP027753">
    <property type="protein sequence ID" value="AZE48120.1"/>
    <property type="molecule type" value="Genomic_DNA"/>
</dbReference>
<feature type="region of interest" description="Disordered" evidence="1">
    <location>
        <begin position="78"/>
        <end position="103"/>
    </location>
</feature>
<name>A0A3G7TM81_9PSED</name>
<reference evidence="2 3" key="1">
    <citation type="submission" date="2018-03" db="EMBL/GenBank/DDBJ databases">
        <title>Diversity of phytobeneficial traits revealed by whole-genome analysis of worldwide-isolated phenazine-producing Pseudomonas spp.</title>
        <authorList>
            <person name="Biessy A."/>
            <person name="Novinscak A."/>
            <person name="Blom J."/>
            <person name="Leger G."/>
            <person name="Thomashow L.S."/>
            <person name="Cazorla F.M."/>
            <person name="Josic D."/>
            <person name="Filion M."/>
        </authorList>
    </citation>
    <scope>NUCLEOTIDE SEQUENCE [LARGE SCALE GENOMIC DNA]</scope>
    <source>
        <strain evidence="2 3">B25</strain>
    </source>
</reference>
<dbReference type="Proteomes" id="UP000268048">
    <property type="component" value="Chromosome"/>
</dbReference>
<dbReference type="AlphaFoldDB" id="A0A3G7TM81"/>
<feature type="region of interest" description="Disordered" evidence="1">
    <location>
        <begin position="1"/>
        <end position="35"/>
    </location>
</feature>
<proteinExistence type="predicted"/>
<sequence length="103" mass="10521">MSSRCCRSSGRDVTPTRLSRASRCNSGKSSGATGRKTSMDALLYQYDRRLVAKPGAPNLTITVGFHALLPLPAWAGGGTQAPVGARSDSPGHLHGAAAAGGVD</sequence>
<organism evidence="2 3">
    <name type="scientific">Pseudomonas chlororaphis</name>
    <dbReference type="NCBI Taxonomy" id="587753"/>
    <lineage>
        <taxon>Bacteria</taxon>
        <taxon>Pseudomonadati</taxon>
        <taxon>Pseudomonadota</taxon>
        <taxon>Gammaproteobacteria</taxon>
        <taxon>Pseudomonadales</taxon>
        <taxon>Pseudomonadaceae</taxon>
        <taxon>Pseudomonas</taxon>
    </lineage>
</organism>
<accession>A0A3G7TM81</accession>
<gene>
    <name evidence="2" type="ORF">C4K04_2447</name>
</gene>